<organism evidence="1 2">
    <name type="scientific">Ridgeia piscesae</name>
    <name type="common">Tubeworm</name>
    <dbReference type="NCBI Taxonomy" id="27915"/>
    <lineage>
        <taxon>Eukaryota</taxon>
        <taxon>Metazoa</taxon>
        <taxon>Spiralia</taxon>
        <taxon>Lophotrochozoa</taxon>
        <taxon>Annelida</taxon>
        <taxon>Polychaeta</taxon>
        <taxon>Sedentaria</taxon>
        <taxon>Canalipalpata</taxon>
        <taxon>Sabellida</taxon>
        <taxon>Siboglinidae</taxon>
        <taxon>Ridgeia</taxon>
    </lineage>
</organism>
<comment type="caution">
    <text evidence="1">The sequence shown here is derived from an EMBL/GenBank/DDBJ whole genome shotgun (WGS) entry which is preliminary data.</text>
</comment>
<accession>A0AAD9IUL9</accession>
<dbReference type="EMBL" id="JAODUO010005438">
    <property type="protein sequence ID" value="KAK2141004.1"/>
    <property type="molecule type" value="Genomic_DNA"/>
</dbReference>
<reference evidence="1" key="1">
    <citation type="journal article" date="2023" name="Mol. Biol. Evol.">
        <title>Third-Generation Sequencing Reveals the Adaptive Role of the Epigenome in Three Deep-Sea Polychaetes.</title>
        <authorList>
            <person name="Perez M."/>
            <person name="Aroh O."/>
            <person name="Sun Y."/>
            <person name="Lan Y."/>
            <person name="Juniper S.K."/>
            <person name="Young C.R."/>
            <person name="Angers B."/>
            <person name="Qian P.Y."/>
        </authorList>
    </citation>
    <scope>NUCLEOTIDE SEQUENCE</scope>
    <source>
        <strain evidence="1">R07B-5</strain>
    </source>
</reference>
<evidence type="ECO:0000313" key="2">
    <source>
        <dbReference type="Proteomes" id="UP001209878"/>
    </source>
</evidence>
<sequence>MALPKTWPVGIDHCSVCDCFHSNVSKYEAGLRYYLGTNLRAEKCVIAINIGLKSSNDLYTCFKCDPVS</sequence>
<dbReference type="AlphaFoldDB" id="A0AAD9IUL9"/>
<keyword evidence="2" id="KW-1185">Reference proteome</keyword>
<protein>
    <submittedName>
        <fullName evidence="1">Uncharacterized protein</fullName>
    </submittedName>
</protein>
<name>A0AAD9IUL9_RIDPI</name>
<gene>
    <name evidence="1" type="ORF">NP493_5449g00000</name>
</gene>
<evidence type="ECO:0000313" key="1">
    <source>
        <dbReference type="EMBL" id="KAK2141004.1"/>
    </source>
</evidence>
<dbReference type="Proteomes" id="UP001209878">
    <property type="component" value="Unassembled WGS sequence"/>
</dbReference>
<proteinExistence type="predicted"/>